<dbReference type="InterPro" id="IPR050097">
    <property type="entry name" value="Ferredoxin-NADP_redctase_2"/>
</dbReference>
<dbReference type="GO" id="GO:0097237">
    <property type="term" value="P:cellular response to toxic substance"/>
    <property type="evidence" value="ECO:0007669"/>
    <property type="project" value="UniProtKB-ARBA"/>
</dbReference>
<evidence type="ECO:0000259" key="4">
    <source>
        <dbReference type="Pfam" id="PF07992"/>
    </source>
</evidence>
<evidence type="ECO:0000313" key="5">
    <source>
        <dbReference type="EMBL" id="CAG8982089.1"/>
    </source>
</evidence>
<organism evidence="5 6">
    <name type="scientific">Hymenoscyphus albidus</name>
    <dbReference type="NCBI Taxonomy" id="595503"/>
    <lineage>
        <taxon>Eukaryota</taxon>
        <taxon>Fungi</taxon>
        <taxon>Dikarya</taxon>
        <taxon>Ascomycota</taxon>
        <taxon>Pezizomycotina</taxon>
        <taxon>Leotiomycetes</taxon>
        <taxon>Helotiales</taxon>
        <taxon>Helotiaceae</taxon>
        <taxon>Hymenoscyphus</taxon>
    </lineage>
</organism>
<dbReference type="PRINTS" id="PR00469">
    <property type="entry name" value="PNDRDTASEII"/>
</dbReference>
<evidence type="ECO:0000256" key="3">
    <source>
        <dbReference type="ARBA" id="ARBA00023002"/>
    </source>
</evidence>
<dbReference type="PANTHER" id="PTHR48105">
    <property type="entry name" value="THIOREDOXIN REDUCTASE 1-RELATED-RELATED"/>
    <property type="match status" value="1"/>
</dbReference>
<dbReference type="GO" id="GO:0016491">
    <property type="term" value="F:oxidoreductase activity"/>
    <property type="evidence" value="ECO:0007669"/>
    <property type="project" value="UniProtKB-KW"/>
</dbReference>
<dbReference type="Gene3D" id="3.50.50.60">
    <property type="entry name" value="FAD/NAD(P)-binding domain"/>
    <property type="match status" value="2"/>
</dbReference>
<name>A0A9N9M0Y8_9HELO</name>
<comment type="caution">
    <text evidence="5">The sequence shown here is derived from an EMBL/GenBank/DDBJ whole genome shotgun (WGS) entry which is preliminary data.</text>
</comment>
<proteinExistence type="inferred from homology"/>
<dbReference type="AlphaFoldDB" id="A0A9N9M0Y8"/>
<dbReference type="InterPro" id="IPR036188">
    <property type="entry name" value="FAD/NAD-bd_sf"/>
</dbReference>
<sequence>MSSPTLSDVLIIGGGPAGLTAASSLARQLHTAVVFDSGEYRNVHAPYMHMVLTWDHKNPKEFRTAARKEIETNYSTIKFQQTQIKFAKRLDSGFELEDANGNVWRGKKLILAMGSADDFPDIPGYKECWGTGIFHCMFCHGYEQKNSPSSGVLALQSQANIPMAVHMAEGASSMSKKVVIYTNGNEELKSGMDTTFKRASKPSTQFSVDSRTISRLVKEKSGAHVTIEFADGSKVTESFLVHSPNTHVRGPFVEQLELKLAPSGNIDAPAPFHQTSVRGIFAAGDSMTPYKVINGAFSSGCNAAVAASAQLKAEDLGHQPLF</sequence>
<keyword evidence="6" id="KW-1185">Reference proteome</keyword>
<comment type="similarity">
    <text evidence="1">Belongs to the class-II pyridine nucleotide-disulfide oxidoreductase family.</text>
</comment>
<gene>
    <name evidence="5" type="ORF">HYALB_00014016</name>
</gene>
<evidence type="ECO:0000256" key="2">
    <source>
        <dbReference type="ARBA" id="ARBA00022630"/>
    </source>
</evidence>
<dbReference type="PRINTS" id="PR00368">
    <property type="entry name" value="FADPNR"/>
</dbReference>
<reference evidence="5" key="1">
    <citation type="submission" date="2021-07" db="EMBL/GenBank/DDBJ databases">
        <authorList>
            <person name="Durling M."/>
        </authorList>
    </citation>
    <scope>NUCLEOTIDE SEQUENCE</scope>
</reference>
<keyword evidence="2" id="KW-0285">Flavoprotein</keyword>
<evidence type="ECO:0000313" key="6">
    <source>
        <dbReference type="Proteomes" id="UP000701801"/>
    </source>
</evidence>
<dbReference type="Pfam" id="PF07992">
    <property type="entry name" value="Pyr_redox_2"/>
    <property type="match status" value="1"/>
</dbReference>
<protein>
    <recommendedName>
        <fullName evidence="4">FAD/NAD(P)-binding domain-containing protein</fullName>
    </recommendedName>
</protein>
<evidence type="ECO:0000256" key="1">
    <source>
        <dbReference type="ARBA" id="ARBA00009333"/>
    </source>
</evidence>
<accession>A0A9N9M0Y8</accession>
<dbReference type="SUPFAM" id="SSF51905">
    <property type="entry name" value="FAD/NAD(P)-binding domain"/>
    <property type="match status" value="1"/>
</dbReference>
<dbReference type="Proteomes" id="UP000701801">
    <property type="component" value="Unassembled WGS sequence"/>
</dbReference>
<dbReference type="InterPro" id="IPR023753">
    <property type="entry name" value="FAD/NAD-binding_dom"/>
</dbReference>
<dbReference type="EMBL" id="CAJVRM010000568">
    <property type="protein sequence ID" value="CAG8982089.1"/>
    <property type="molecule type" value="Genomic_DNA"/>
</dbReference>
<dbReference type="OrthoDB" id="10260355at2759"/>
<keyword evidence="3" id="KW-0560">Oxidoreductase</keyword>
<feature type="domain" description="FAD/NAD(P)-binding" evidence="4">
    <location>
        <begin position="8"/>
        <end position="296"/>
    </location>
</feature>